<evidence type="ECO:0000256" key="4">
    <source>
        <dbReference type="RuleBase" id="RU000461"/>
    </source>
</evidence>
<evidence type="ECO:0000313" key="5">
    <source>
        <dbReference type="EMBL" id="QPH56104.1"/>
    </source>
</evidence>
<dbReference type="Gene3D" id="1.10.630.10">
    <property type="entry name" value="Cytochrome P450"/>
    <property type="match status" value="1"/>
</dbReference>
<dbReference type="PRINTS" id="PR00463">
    <property type="entry name" value="EP450I"/>
</dbReference>
<dbReference type="EMBL" id="CP064942">
    <property type="protein sequence ID" value="QPH56104.1"/>
    <property type="molecule type" value="Genomic_DNA"/>
</dbReference>
<dbReference type="GO" id="GO:0016705">
    <property type="term" value="F:oxidoreductase activity, acting on paired donors, with incorporation or reduction of molecular oxygen"/>
    <property type="evidence" value="ECO:0007669"/>
    <property type="project" value="InterPro"/>
</dbReference>
<comment type="similarity">
    <text evidence="2 4">Belongs to the cytochrome P450 family.</text>
</comment>
<keyword evidence="4" id="KW-0503">Monooxygenase</keyword>
<gene>
    <name evidence="5" type="ORF">I0K15_04295</name>
</gene>
<sequence length="401" mass="44135">MFSSQPERLYRARVAELKTPVYRSFTVPDPALARQVLEDAEGFPKSDVLSATLGPLLGRSVFVTNGAEWGEARARIDPAFSGGRVREMAPQIEAAARTMCAGLSPGEVEVEAVTARATADVILRVLFSRPIEDAQAAEVYDAFRAYQRAQPLASPADLLRLPRWVPRRRRGAAAARRLRALVAGLIAARTGEEDDLTARLVKAGFEGERLLDQAVMFLLAGHETSASALSWALLCLALADEVQERAAVEALAAPEGFAGLRQMPFLRDVWREVLRLYPPVPMLPRRAARPAQLRDREVAAGAAVILSPWHSGRHERVWDAPHVFDPDRWSRDVPSEAWFPFSAGPRICPGAGFANTEGVLMLAALLRHWRVAPVEGRMPRPVAHLTVRAADGIWLRFSERS</sequence>
<dbReference type="PRINTS" id="PR00385">
    <property type="entry name" value="P450"/>
</dbReference>
<evidence type="ECO:0000313" key="6">
    <source>
        <dbReference type="Proteomes" id="UP000594800"/>
    </source>
</evidence>
<dbReference type="InterPro" id="IPR002401">
    <property type="entry name" value="Cyt_P450_E_grp-I"/>
</dbReference>
<dbReference type="InterPro" id="IPR001128">
    <property type="entry name" value="Cyt_P450"/>
</dbReference>
<dbReference type="GO" id="GO:0005506">
    <property type="term" value="F:iron ion binding"/>
    <property type="evidence" value="ECO:0007669"/>
    <property type="project" value="InterPro"/>
</dbReference>
<organism evidence="5 6">
    <name type="scientific">Pontivivens ytuae</name>
    <dbReference type="NCBI Taxonomy" id="2789856"/>
    <lineage>
        <taxon>Bacteria</taxon>
        <taxon>Pseudomonadati</taxon>
        <taxon>Pseudomonadota</taxon>
        <taxon>Alphaproteobacteria</taxon>
        <taxon>Rhodobacterales</taxon>
        <taxon>Paracoccaceae</taxon>
        <taxon>Pontivivens</taxon>
    </lineage>
</organism>
<dbReference type="KEGG" id="poz:I0K15_04295"/>
<keyword evidence="6" id="KW-1185">Reference proteome</keyword>
<dbReference type="InterPro" id="IPR050121">
    <property type="entry name" value="Cytochrome_P450_monoxygenase"/>
</dbReference>
<reference evidence="5 6" key="1">
    <citation type="submission" date="2020-11" db="EMBL/GenBank/DDBJ databases">
        <title>Description of Pontivivens ytuae sp. nov. isolated from deep sea sediment of Mariana Trench.</title>
        <authorList>
            <person name="Wang Z."/>
            <person name="Sun Q.-L."/>
            <person name="Xu X.-D."/>
            <person name="Tang Y.-Z."/>
            <person name="Zhang J."/>
        </authorList>
    </citation>
    <scope>NUCLEOTIDE SEQUENCE [LARGE SCALE GENOMIC DNA]</scope>
    <source>
        <strain evidence="5 6">MT2928</strain>
    </source>
</reference>
<dbReference type="InterPro" id="IPR017972">
    <property type="entry name" value="Cyt_P450_CS"/>
</dbReference>
<dbReference type="Pfam" id="PF00067">
    <property type="entry name" value="p450"/>
    <property type="match status" value="1"/>
</dbReference>
<dbReference type="AlphaFoldDB" id="A0A7S9LVY3"/>
<keyword evidence="3 4" id="KW-0408">Iron</keyword>
<evidence type="ECO:0000256" key="3">
    <source>
        <dbReference type="PIRSR" id="PIRSR602401-1"/>
    </source>
</evidence>
<name>A0A7S9LVY3_9RHOB</name>
<feature type="binding site" description="axial binding residue" evidence="3">
    <location>
        <position position="348"/>
    </location>
    <ligand>
        <name>heme</name>
        <dbReference type="ChEBI" id="CHEBI:30413"/>
    </ligand>
    <ligandPart>
        <name>Fe</name>
        <dbReference type="ChEBI" id="CHEBI:18248"/>
    </ligandPart>
</feature>
<dbReference type="GO" id="GO:0020037">
    <property type="term" value="F:heme binding"/>
    <property type="evidence" value="ECO:0007669"/>
    <property type="project" value="InterPro"/>
</dbReference>
<dbReference type="PANTHER" id="PTHR24305:SF166">
    <property type="entry name" value="CYTOCHROME P450 12A4, MITOCHONDRIAL-RELATED"/>
    <property type="match status" value="1"/>
</dbReference>
<dbReference type="InterPro" id="IPR036396">
    <property type="entry name" value="Cyt_P450_sf"/>
</dbReference>
<dbReference type="PROSITE" id="PS00086">
    <property type="entry name" value="CYTOCHROME_P450"/>
    <property type="match status" value="1"/>
</dbReference>
<comment type="cofactor">
    <cofactor evidence="1 3">
        <name>heme</name>
        <dbReference type="ChEBI" id="CHEBI:30413"/>
    </cofactor>
</comment>
<protein>
    <submittedName>
        <fullName evidence="5">Cytochrome P450</fullName>
    </submittedName>
</protein>
<dbReference type="SUPFAM" id="SSF48264">
    <property type="entry name" value="Cytochrome P450"/>
    <property type="match status" value="1"/>
</dbReference>
<dbReference type="PANTHER" id="PTHR24305">
    <property type="entry name" value="CYTOCHROME P450"/>
    <property type="match status" value="1"/>
</dbReference>
<keyword evidence="4" id="KW-0560">Oxidoreductase</keyword>
<keyword evidence="3 4" id="KW-0479">Metal-binding</keyword>
<accession>A0A7S9LVY3</accession>
<dbReference type="GO" id="GO:0004497">
    <property type="term" value="F:monooxygenase activity"/>
    <property type="evidence" value="ECO:0007669"/>
    <property type="project" value="UniProtKB-KW"/>
</dbReference>
<evidence type="ECO:0000256" key="1">
    <source>
        <dbReference type="ARBA" id="ARBA00001971"/>
    </source>
</evidence>
<proteinExistence type="inferred from homology"/>
<keyword evidence="3 4" id="KW-0349">Heme</keyword>
<evidence type="ECO:0000256" key="2">
    <source>
        <dbReference type="ARBA" id="ARBA00010617"/>
    </source>
</evidence>
<dbReference type="Proteomes" id="UP000594800">
    <property type="component" value="Chromosome"/>
</dbReference>